<organism evidence="1 2">
    <name type="scientific">Suillus luteus UH-Slu-Lm8-n1</name>
    <dbReference type="NCBI Taxonomy" id="930992"/>
    <lineage>
        <taxon>Eukaryota</taxon>
        <taxon>Fungi</taxon>
        <taxon>Dikarya</taxon>
        <taxon>Basidiomycota</taxon>
        <taxon>Agaricomycotina</taxon>
        <taxon>Agaricomycetes</taxon>
        <taxon>Agaricomycetidae</taxon>
        <taxon>Boletales</taxon>
        <taxon>Suillineae</taxon>
        <taxon>Suillaceae</taxon>
        <taxon>Suillus</taxon>
    </lineage>
</organism>
<dbReference type="AlphaFoldDB" id="A0A0C9ZVA1"/>
<evidence type="ECO:0000313" key="2">
    <source>
        <dbReference type="Proteomes" id="UP000054485"/>
    </source>
</evidence>
<reference evidence="2" key="2">
    <citation type="submission" date="2015-01" db="EMBL/GenBank/DDBJ databases">
        <title>Evolutionary Origins and Diversification of the Mycorrhizal Mutualists.</title>
        <authorList>
            <consortium name="DOE Joint Genome Institute"/>
            <consortium name="Mycorrhizal Genomics Consortium"/>
            <person name="Kohler A."/>
            <person name="Kuo A."/>
            <person name="Nagy L.G."/>
            <person name="Floudas D."/>
            <person name="Copeland A."/>
            <person name="Barry K.W."/>
            <person name="Cichocki N."/>
            <person name="Veneault-Fourrey C."/>
            <person name="LaButti K."/>
            <person name="Lindquist E.A."/>
            <person name="Lipzen A."/>
            <person name="Lundell T."/>
            <person name="Morin E."/>
            <person name="Murat C."/>
            <person name="Riley R."/>
            <person name="Ohm R."/>
            <person name="Sun H."/>
            <person name="Tunlid A."/>
            <person name="Henrissat B."/>
            <person name="Grigoriev I.V."/>
            <person name="Hibbett D.S."/>
            <person name="Martin F."/>
        </authorList>
    </citation>
    <scope>NUCLEOTIDE SEQUENCE [LARGE SCALE GENOMIC DNA]</scope>
    <source>
        <strain evidence="2">UH-Slu-Lm8-n1</strain>
    </source>
</reference>
<dbReference type="HOGENOM" id="CLU_2801161_0_0_1"/>
<evidence type="ECO:0000313" key="1">
    <source>
        <dbReference type="EMBL" id="KIK33331.1"/>
    </source>
</evidence>
<gene>
    <name evidence="1" type="ORF">CY34DRAFT_99783</name>
</gene>
<feature type="non-terminal residue" evidence="1">
    <location>
        <position position="1"/>
    </location>
</feature>
<dbReference type="OrthoDB" id="3265515at2759"/>
<sequence>VKTLTGQIKHPLHCSPYKTHITHSKEDSINEQLRLINNIQIFSNGSGHNGRIGAAAVLMRAGQAPHTL</sequence>
<accession>A0A0C9ZVA1</accession>
<reference evidence="1 2" key="1">
    <citation type="submission" date="2014-04" db="EMBL/GenBank/DDBJ databases">
        <authorList>
            <consortium name="DOE Joint Genome Institute"/>
            <person name="Kuo A."/>
            <person name="Ruytinx J."/>
            <person name="Rineau F."/>
            <person name="Colpaert J."/>
            <person name="Kohler A."/>
            <person name="Nagy L.G."/>
            <person name="Floudas D."/>
            <person name="Copeland A."/>
            <person name="Barry K.W."/>
            <person name="Cichocki N."/>
            <person name="Veneault-Fourrey C."/>
            <person name="LaButti K."/>
            <person name="Lindquist E.A."/>
            <person name="Lipzen A."/>
            <person name="Lundell T."/>
            <person name="Morin E."/>
            <person name="Murat C."/>
            <person name="Sun H."/>
            <person name="Tunlid A."/>
            <person name="Henrissat B."/>
            <person name="Grigoriev I.V."/>
            <person name="Hibbett D.S."/>
            <person name="Martin F."/>
            <person name="Nordberg H.P."/>
            <person name="Cantor M.N."/>
            <person name="Hua S.X."/>
        </authorList>
    </citation>
    <scope>NUCLEOTIDE SEQUENCE [LARGE SCALE GENOMIC DNA]</scope>
    <source>
        <strain evidence="1 2">UH-Slu-Lm8-n1</strain>
    </source>
</reference>
<proteinExistence type="predicted"/>
<dbReference type="InParanoid" id="A0A0C9ZVA1"/>
<protein>
    <submittedName>
        <fullName evidence="1">Uncharacterized protein</fullName>
    </submittedName>
</protein>
<keyword evidence="2" id="KW-1185">Reference proteome</keyword>
<name>A0A0C9ZVA1_9AGAM</name>
<dbReference type="EMBL" id="KN835967">
    <property type="protein sequence ID" value="KIK33331.1"/>
    <property type="molecule type" value="Genomic_DNA"/>
</dbReference>
<dbReference type="Proteomes" id="UP000054485">
    <property type="component" value="Unassembled WGS sequence"/>
</dbReference>